<sequence>MAEGQTEALQALKGRADLRALKRSADERSEAEAPKKQKK</sequence>
<evidence type="ECO:0000313" key="2">
    <source>
        <dbReference type="EMBL" id="AFC23814.1"/>
    </source>
</evidence>
<dbReference type="KEGG" id="sgn:SGRA_1079"/>
<accession>H6L3G7</accession>
<dbReference type="HOGENOM" id="CLU_212803_1_0_10"/>
<reference evidence="2 3" key="1">
    <citation type="journal article" date="2012" name="Stand. Genomic Sci.">
        <title>Complete genome sequencing and analysis of Saprospira grandis str. Lewin, a predatory marine bacterium.</title>
        <authorList>
            <person name="Saw J.H."/>
            <person name="Yuryev A."/>
            <person name="Kanbe M."/>
            <person name="Hou S."/>
            <person name="Young A.G."/>
            <person name="Aizawa S."/>
            <person name="Alam M."/>
        </authorList>
    </citation>
    <scope>NUCLEOTIDE SEQUENCE [LARGE SCALE GENOMIC DNA]</scope>
    <source>
        <strain evidence="2 3">Lewin</strain>
    </source>
</reference>
<evidence type="ECO:0000256" key="1">
    <source>
        <dbReference type="SAM" id="MobiDB-lite"/>
    </source>
</evidence>
<proteinExistence type="predicted"/>
<evidence type="ECO:0000313" key="3">
    <source>
        <dbReference type="Proteomes" id="UP000007519"/>
    </source>
</evidence>
<organism evidence="2 3">
    <name type="scientific">Saprospira grandis (strain Lewin)</name>
    <dbReference type="NCBI Taxonomy" id="984262"/>
    <lineage>
        <taxon>Bacteria</taxon>
        <taxon>Pseudomonadati</taxon>
        <taxon>Bacteroidota</taxon>
        <taxon>Saprospiria</taxon>
        <taxon>Saprospirales</taxon>
        <taxon>Saprospiraceae</taxon>
        <taxon>Saprospira</taxon>
    </lineage>
</organism>
<name>H6L3G7_SAPGL</name>
<dbReference type="Proteomes" id="UP000007519">
    <property type="component" value="Chromosome"/>
</dbReference>
<dbReference type="AlphaFoldDB" id="H6L3G7"/>
<feature type="region of interest" description="Disordered" evidence="1">
    <location>
        <begin position="1"/>
        <end position="39"/>
    </location>
</feature>
<feature type="compositionally biased region" description="Basic and acidic residues" evidence="1">
    <location>
        <begin position="14"/>
        <end position="39"/>
    </location>
</feature>
<gene>
    <name evidence="2" type="ordered locus">SGRA_1079</name>
</gene>
<dbReference type="STRING" id="984262.SGRA_1079"/>
<keyword evidence="3" id="KW-1185">Reference proteome</keyword>
<dbReference type="EMBL" id="CP002831">
    <property type="protein sequence ID" value="AFC23814.1"/>
    <property type="molecule type" value="Genomic_DNA"/>
</dbReference>
<protein>
    <submittedName>
        <fullName evidence="2">Uncharacterized protein</fullName>
    </submittedName>
</protein>